<proteinExistence type="predicted"/>
<dbReference type="GO" id="GO:0046872">
    <property type="term" value="F:metal ion binding"/>
    <property type="evidence" value="ECO:0007669"/>
    <property type="project" value="UniProtKB-KW"/>
</dbReference>
<reference evidence="1" key="1">
    <citation type="journal article" date="2020" name="mSystems">
        <title>Genome- and Community-Level Interaction Insights into Carbon Utilization and Element Cycling Functions of Hydrothermarchaeota in Hydrothermal Sediment.</title>
        <authorList>
            <person name="Zhou Z."/>
            <person name="Liu Y."/>
            <person name="Xu W."/>
            <person name="Pan J."/>
            <person name="Luo Z.H."/>
            <person name="Li M."/>
        </authorList>
    </citation>
    <scope>NUCLEOTIDE SEQUENCE [LARGE SCALE GENOMIC DNA]</scope>
    <source>
        <strain evidence="1">SpSt-86</strain>
    </source>
</reference>
<comment type="caution">
    <text evidence="1">The sequence shown here is derived from an EMBL/GenBank/DDBJ whole genome shotgun (WGS) entry which is preliminary data.</text>
</comment>
<gene>
    <name evidence="1" type="ORF">ENW55_04100</name>
</gene>
<sequence length="358" mass="39762">MKPVRILLFCAVTLVMLIGSVEPFMNQRTLEDIDPGPGVTHVKKLSDYYPSLRGTVGDTDVFVLEGEEPGGCALIIGGTHPNEPAGYVTARIIVEHFNVQKGKLIVIPRANNSAFTHTQPLEATPGKVEFTYNGKRMIVTIGSRLTNPVHQWPDPRIYKAAGIQVLSGSEQRNLNRAYPGNAGGTLTEKVAYAIMQLIRTEKPHISIDLHEAAPEYTTVNAVVAHDRALDIAVEAVMMLQLEGIEISVERSPKTFRGLSHREWGDRSDTLAFLLEVANPSQGRLRGRTNEKLVITGLDKYYLRAAKAGRLNVPYDENGLPLTLRVWRHLRTIMTIIDTFNLYSEENSIVMEGPIEQPF</sequence>
<dbReference type="AlphaFoldDB" id="A0A832I8H6"/>
<dbReference type="Gene3D" id="3.40.630.10">
    <property type="entry name" value="Zn peptidases"/>
    <property type="match status" value="2"/>
</dbReference>
<dbReference type="EMBL" id="DTKQ01000032">
    <property type="protein sequence ID" value="HGZ79148.1"/>
    <property type="molecule type" value="Genomic_DNA"/>
</dbReference>
<organism evidence="1">
    <name type="scientific">Pseudothermotoga hypogea</name>
    <dbReference type="NCBI Taxonomy" id="57487"/>
    <lineage>
        <taxon>Bacteria</taxon>
        <taxon>Thermotogati</taxon>
        <taxon>Thermotogota</taxon>
        <taxon>Thermotogae</taxon>
        <taxon>Thermotogales</taxon>
        <taxon>Thermotogaceae</taxon>
        <taxon>Pseudothermotoga</taxon>
    </lineage>
</organism>
<accession>A0A832I8H6</accession>
<name>A0A832I8H6_9THEM</name>
<dbReference type="SUPFAM" id="SSF53187">
    <property type="entry name" value="Zn-dependent exopeptidases"/>
    <property type="match status" value="1"/>
</dbReference>
<dbReference type="GO" id="GO:0016788">
    <property type="term" value="F:hydrolase activity, acting on ester bonds"/>
    <property type="evidence" value="ECO:0007669"/>
    <property type="project" value="InterPro"/>
</dbReference>
<evidence type="ECO:0000313" key="1">
    <source>
        <dbReference type="EMBL" id="HGZ79148.1"/>
    </source>
</evidence>
<protein>
    <submittedName>
        <fullName evidence="1">Succinylglutamate desuccinylase</fullName>
    </submittedName>
</protein>